<evidence type="ECO:0000313" key="2">
    <source>
        <dbReference type="EMBL" id="KXB08966.1"/>
    </source>
</evidence>
<sequence length="197" mass="20754">MSGNIYDTMKSILGGGVPGSQPKNGLIGGGANSNSSSGMEGGQPRGMERSILRRAFNNQAIYKANGGQKHSALNLAGKATLSFRAAMNAGDPLHRYQQSCGGSNQVNNVRRSGSGVAKSSVGGVSDSNCKKSTSFGGLVYVTGKDVNPLQSGNHRYVYDGSDYTRFKKLASQNRNYNDKSFGGSNNGAYSALNRVRR</sequence>
<gene>
    <name evidence="2" type="ORF">AKJ59_00090</name>
</gene>
<proteinExistence type="predicted"/>
<feature type="region of interest" description="Disordered" evidence="1">
    <location>
        <begin position="17"/>
        <end position="45"/>
    </location>
</feature>
<dbReference type="EMBL" id="LHYL01000001">
    <property type="protein sequence ID" value="KXB08966.1"/>
    <property type="molecule type" value="Genomic_DNA"/>
</dbReference>
<dbReference type="AlphaFoldDB" id="A0A133VR84"/>
<dbReference type="Proteomes" id="UP000070248">
    <property type="component" value="Unassembled WGS sequence"/>
</dbReference>
<protein>
    <submittedName>
        <fullName evidence="2">Uncharacterized protein</fullName>
    </submittedName>
</protein>
<comment type="caution">
    <text evidence="2">The sequence shown here is derived from an EMBL/GenBank/DDBJ whole genome shotgun (WGS) entry which is preliminary data.</text>
</comment>
<name>A0A133VR84_9EURY</name>
<evidence type="ECO:0000313" key="3">
    <source>
        <dbReference type="Proteomes" id="UP000070248"/>
    </source>
</evidence>
<reference evidence="2 3" key="1">
    <citation type="journal article" date="2016" name="Sci. Rep.">
        <title>Metabolic traits of an uncultured archaeal lineage -MSBL1- from brine pools of the Red Sea.</title>
        <authorList>
            <person name="Mwirichia R."/>
            <person name="Alam I."/>
            <person name="Rashid M."/>
            <person name="Vinu M."/>
            <person name="Ba-Alawi W."/>
            <person name="Anthony Kamau A."/>
            <person name="Kamanda Ngugi D."/>
            <person name="Goker M."/>
            <person name="Klenk H.P."/>
            <person name="Bajic V."/>
            <person name="Stingl U."/>
        </authorList>
    </citation>
    <scope>NUCLEOTIDE SEQUENCE [LARGE SCALE GENOMIC DNA]</scope>
    <source>
        <strain evidence="2">SCGC-AAA385M02</strain>
    </source>
</reference>
<feature type="region of interest" description="Disordered" evidence="1">
    <location>
        <begin position="174"/>
        <end position="197"/>
    </location>
</feature>
<accession>A0A133VR84</accession>
<evidence type="ECO:0000256" key="1">
    <source>
        <dbReference type="SAM" id="MobiDB-lite"/>
    </source>
</evidence>
<organism evidence="2 3">
    <name type="scientific">candidate division MSBL1 archaeon SCGC-AAA385M02</name>
    <dbReference type="NCBI Taxonomy" id="1698287"/>
    <lineage>
        <taxon>Archaea</taxon>
        <taxon>Methanobacteriati</taxon>
        <taxon>Methanobacteriota</taxon>
        <taxon>candidate division MSBL1</taxon>
    </lineage>
</organism>
<keyword evidence="3" id="KW-1185">Reference proteome</keyword>